<accession>F7KZH3</accession>
<dbReference type="PATRIC" id="fig|457403.8.peg.1064"/>
<dbReference type="PROSITE" id="PS50943">
    <property type="entry name" value="HTH_CROC1"/>
    <property type="match status" value="1"/>
</dbReference>
<dbReference type="GO" id="GO:0003677">
    <property type="term" value="F:DNA binding"/>
    <property type="evidence" value="ECO:0007669"/>
    <property type="project" value="InterPro"/>
</dbReference>
<gene>
    <name evidence="2" type="ORF">HMPREF0401_01052</name>
</gene>
<evidence type="ECO:0000313" key="2">
    <source>
        <dbReference type="EMBL" id="EGN67346.1"/>
    </source>
</evidence>
<keyword evidence="3" id="KW-1185">Reference proteome</keyword>
<protein>
    <recommendedName>
        <fullName evidence="1">HTH cro/C1-type domain-containing protein</fullName>
    </recommendedName>
</protein>
<evidence type="ECO:0000313" key="3">
    <source>
        <dbReference type="Proteomes" id="UP000004160"/>
    </source>
</evidence>
<dbReference type="InterPro" id="IPR001387">
    <property type="entry name" value="Cro/C1-type_HTH"/>
</dbReference>
<dbReference type="Gene3D" id="1.10.260.40">
    <property type="entry name" value="lambda repressor-like DNA-binding domains"/>
    <property type="match status" value="1"/>
</dbReference>
<evidence type="ECO:0000259" key="1">
    <source>
        <dbReference type="PROSITE" id="PS50943"/>
    </source>
</evidence>
<dbReference type="EMBL" id="ACUO01000014">
    <property type="protein sequence ID" value="EGN67346.1"/>
    <property type="molecule type" value="Genomic_DNA"/>
</dbReference>
<name>F7KZH3_9FUSO</name>
<dbReference type="HOGENOM" id="CLU_066192_46_1_0"/>
<dbReference type="InterPro" id="IPR008003">
    <property type="entry name" value="DUF739"/>
</dbReference>
<dbReference type="CDD" id="cd00093">
    <property type="entry name" value="HTH_XRE"/>
    <property type="match status" value="1"/>
</dbReference>
<dbReference type="Pfam" id="PF05339">
    <property type="entry name" value="DUF739"/>
    <property type="match status" value="1"/>
</dbReference>
<comment type="caution">
    <text evidence="2">The sequence shown here is derived from an EMBL/GenBank/DDBJ whole genome shotgun (WGS) entry which is preliminary data.</text>
</comment>
<dbReference type="SUPFAM" id="SSF47413">
    <property type="entry name" value="lambda repressor-like DNA-binding domains"/>
    <property type="match status" value="1"/>
</dbReference>
<dbReference type="AlphaFoldDB" id="F7KZH3"/>
<reference evidence="2" key="1">
    <citation type="submission" date="2011-05" db="EMBL/GenBank/DDBJ databases">
        <title>The Genome Sequence of Fusobacterium sp. 11_3_2.</title>
        <authorList>
            <consortium name="The Broad Institute Genome Sequencing Platform"/>
            <person name="Earl A."/>
            <person name="Ward D."/>
            <person name="Feldgarden M."/>
            <person name="Gevers D."/>
            <person name="Sibley C.D."/>
            <person name="White A.P."/>
            <person name="Crowley S."/>
            <person name="Surette M."/>
            <person name="Strauss J.C."/>
            <person name="Ambrose C.E."/>
            <person name="Allen-Vercoe E."/>
            <person name="Young S.K."/>
            <person name="Zeng Q."/>
            <person name="Gargeya S."/>
            <person name="Fitzgerald M."/>
            <person name="Haas B."/>
            <person name="Abouelleil A."/>
            <person name="Alvarado L."/>
            <person name="Arachchi H.M."/>
            <person name="Berlin A."/>
            <person name="Brown A."/>
            <person name="Chapman S.B."/>
            <person name="Chen Z."/>
            <person name="Dunbar C."/>
            <person name="Freedman E."/>
            <person name="Gearin G."/>
            <person name="Gellesch M."/>
            <person name="Goldberg J."/>
            <person name="Griggs A."/>
            <person name="Gujja S."/>
            <person name="Heiman D."/>
            <person name="Howarth C."/>
            <person name="Larson L."/>
            <person name="Lui A."/>
            <person name="MacDonald P.J.P."/>
            <person name="Mehta T."/>
            <person name="Montmayeur A."/>
            <person name="Murphy C."/>
            <person name="Neiman D."/>
            <person name="Pearson M."/>
            <person name="Priest M."/>
            <person name="Roberts A."/>
            <person name="Saif S."/>
            <person name="Shea T."/>
            <person name="Shenoy N."/>
            <person name="Sisk P."/>
            <person name="Stolte C."/>
            <person name="Sykes S."/>
            <person name="Wortman J."/>
            <person name="Nusbaum C."/>
            <person name="Birren B."/>
        </authorList>
    </citation>
    <scope>NUCLEOTIDE SEQUENCE [LARGE SCALE GENOMIC DNA]</scope>
    <source>
        <strain evidence="2">11_3_2</strain>
    </source>
</reference>
<dbReference type="InterPro" id="IPR010982">
    <property type="entry name" value="Lambda_DNA-bd_dom_sf"/>
</dbReference>
<proteinExistence type="predicted"/>
<dbReference type="Proteomes" id="UP000004160">
    <property type="component" value="Unassembled WGS sequence"/>
</dbReference>
<organism evidence="2 3">
    <name type="scientific">Fusobacterium animalis 11_3_2</name>
    <dbReference type="NCBI Taxonomy" id="457403"/>
    <lineage>
        <taxon>Bacteria</taxon>
        <taxon>Fusobacteriati</taxon>
        <taxon>Fusobacteriota</taxon>
        <taxon>Fusobacteriia</taxon>
        <taxon>Fusobacteriales</taxon>
        <taxon>Fusobacteriaceae</taxon>
        <taxon>Fusobacterium</taxon>
    </lineage>
</organism>
<sequence length="76" mass="8658">MFHIRDKKGGEILNTLKLKGKIAEKGKTQIELAKILNISTQSFNAKLNGRAIFDIEEAKKLIAELQIENIKEIFFD</sequence>
<feature type="domain" description="HTH cro/C1-type" evidence="1">
    <location>
        <begin position="18"/>
        <end position="73"/>
    </location>
</feature>